<dbReference type="InParanoid" id="A0A7M7N0H7"/>
<dbReference type="InterPro" id="IPR013783">
    <property type="entry name" value="Ig-like_fold"/>
</dbReference>
<dbReference type="KEGG" id="spu:115919540"/>
<accession>A0A7M7N0H7</accession>
<dbReference type="SMART" id="SM00408">
    <property type="entry name" value="IGc2"/>
    <property type="match status" value="1"/>
</dbReference>
<proteinExistence type="predicted"/>
<dbReference type="PROSITE" id="PS50026">
    <property type="entry name" value="EGF_3"/>
    <property type="match status" value="1"/>
</dbReference>
<dbReference type="PROSITE" id="PS50835">
    <property type="entry name" value="IG_LIKE"/>
    <property type="match status" value="1"/>
</dbReference>
<dbReference type="SMART" id="SM00181">
    <property type="entry name" value="EGF"/>
    <property type="match status" value="1"/>
</dbReference>
<dbReference type="Gene3D" id="2.60.40.10">
    <property type="entry name" value="Immunoglobulins"/>
    <property type="match status" value="1"/>
</dbReference>
<dbReference type="InterPro" id="IPR036179">
    <property type="entry name" value="Ig-like_dom_sf"/>
</dbReference>
<evidence type="ECO:0000259" key="3">
    <source>
        <dbReference type="PROSITE" id="PS50835"/>
    </source>
</evidence>
<feature type="domain" description="Ig-like" evidence="3">
    <location>
        <begin position="65"/>
        <end position="147"/>
    </location>
</feature>
<dbReference type="PANTHER" id="PTHR45692">
    <property type="entry name" value="G_PROTEIN_RECEP_F2_4 DOMAIN-CONTAINING PROTEIN"/>
    <property type="match status" value="1"/>
</dbReference>
<dbReference type="InterPro" id="IPR007110">
    <property type="entry name" value="Ig-like_dom"/>
</dbReference>
<evidence type="ECO:0000313" key="5">
    <source>
        <dbReference type="Proteomes" id="UP000007110"/>
    </source>
</evidence>
<evidence type="ECO:0000256" key="1">
    <source>
        <dbReference type="PROSITE-ProRule" id="PRU00076"/>
    </source>
</evidence>
<dbReference type="PROSITE" id="PS00022">
    <property type="entry name" value="EGF_1"/>
    <property type="match status" value="1"/>
</dbReference>
<dbReference type="GeneID" id="115919540"/>
<dbReference type="InterPro" id="IPR003599">
    <property type="entry name" value="Ig_sub"/>
</dbReference>
<feature type="domain" description="EGF-like" evidence="2">
    <location>
        <begin position="26"/>
        <end position="63"/>
    </location>
</feature>
<organism evidence="4 5">
    <name type="scientific">Strongylocentrotus purpuratus</name>
    <name type="common">Purple sea urchin</name>
    <dbReference type="NCBI Taxonomy" id="7668"/>
    <lineage>
        <taxon>Eukaryota</taxon>
        <taxon>Metazoa</taxon>
        <taxon>Echinodermata</taxon>
        <taxon>Eleutherozoa</taxon>
        <taxon>Echinozoa</taxon>
        <taxon>Echinoidea</taxon>
        <taxon>Euechinoidea</taxon>
        <taxon>Echinacea</taxon>
        <taxon>Camarodonta</taxon>
        <taxon>Echinidea</taxon>
        <taxon>Strongylocentrotidae</taxon>
        <taxon>Strongylocentrotus</taxon>
    </lineage>
</organism>
<keyword evidence="1" id="KW-0245">EGF-like domain</keyword>
<name>A0A7M7N0H7_STRPU</name>
<protein>
    <submittedName>
        <fullName evidence="4">Uncharacterized protein</fullName>
    </submittedName>
</protein>
<evidence type="ECO:0000313" key="4">
    <source>
        <dbReference type="EnsemblMetazoa" id="XP_030829485"/>
    </source>
</evidence>
<dbReference type="SUPFAM" id="SSF57196">
    <property type="entry name" value="EGF/Laminin"/>
    <property type="match status" value="1"/>
</dbReference>
<dbReference type="Pfam" id="PF13895">
    <property type="entry name" value="Ig_2"/>
    <property type="match status" value="1"/>
</dbReference>
<dbReference type="Proteomes" id="UP000007110">
    <property type="component" value="Unassembled WGS sequence"/>
</dbReference>
<dbReference type="PANTHER" id="PTHR45692:SF1">
    <property type="entry name" value="G-PROTEIN COUPLED RECEPTORS FAMILY 2 PROFILE 2 DOMAIN-CONTAINING PROTEIN"/>
    <property type="match status" value="1"/>
</dbReference>
<dbReference type="EnsemblMetazoa" id="XM_030973625">
    <property type="protein sequence ID" value="XP_030829485"/>
    <property type="gene ID" value="LOC115919540"/>
</dbReference>
<feature type="disulfide bond" evidence="1">
    <location>
        <begin position="53"/>
        <end position="62"/>
    </location>
</feature>
<dbReference type="Gene3D" id="2.10.25.10">
    <property type="entry name" value="Laminin"/>
    <property type="match status" value="1"/>
</dbReference>
<evidence type="ECO:0000259" key="2">
    <source>
        <dbReference type="PROSITE" id="PS50026"/>
    </source>
</evidence>
<keyword evidence="5" id="KW-1185">Reference proteome</keyword>
<dbReference type="RefSeq" id="XP_030829485.1">
    <property type="nucleotide sequence ID" value="XM_030973625.1"/>
</dbReference>
<dbReference type="CDD" id="cd00054">
    <property type="entry name" value="EGF_CA"/>
    <property type="match status" value="1"/>
</dbReference>
<dbReference type="AlphaFoldDB" id="A0A7M7N0H7"/>
<dbReference type="InterPro" id="IPR003598">
    <property type="entry name" value="Ig_sub2"/>
</dbReference>
<dbReference type="InterPro" id="IPR000742">
    <property type="entry name" value="EGF"/>
</dbReference>
<dbReference type="SMART" id="SM00409">
    <property type="entry name" value="IG"/>
    <property type="match status" value="1"/>
</dbReference>
<dbReference type="SUPFAM" id="SSF48726">
    <property type="entry name" value="Immunoglobulin"/>
    <property type="match status" value="1"/>
</dbReference>
<comment type="caution">
    <text evidence="1">Lacks conserved residue(s) required for the propagation of feature annotation.</text>
</comment>
<keyword evidence="1" id="KW-1015">Disulfide bond</keyword>
<reference evidence="5" key="1">
    <citation type="submission" date="2015-02" db="EMBL/GenBank/DDBJ databases">
        <title>Genome sequencing for Strongylocentrotus purpuratus.</title>
        <authorList>
            <person name="Murali S."/>
            <person name="Liu Y."/>
            <person name="Vee V."/>
            <person name="English A."/>
            <person name="Wang M."/>
            <person name="Skinner E."/>
            <person name="Han Y."/>
            <person name="Muzny D.M."/>
            <person name="Worley K.C."/>
            <person name="Gibbs R.A."/>
        </authorList>
    </citation>
    <scope>NUCLEOTIDE SEQUENCE</scope>
</reference>
<sequence>MSVSPTVLCDGLYHCEHYEDELACSNADPCTQRNPCVNGVCRPIGQGQYECDCRDHYEGIHCDEPTLPLEVSVHPSSQIVDINAYVELTCSFNNVKRYHWYKDDVLLPNSEIQNPLIIMSVTPSDIGYYFCRGSGRNGETLDTMRASVYVKDLTNIIVLNARFAIPFSDELHDQTSKLYKETALNISTYVSGARRPNQYWVAEYISSMQSPKTRKRQS</sequence>
<reference evidence="4" key="2">
    <citation type="submission" date="2021-01" db="UniProtKB">
        <authorList>
            <consortium name="EnsemblMetazoa"/>
        </authorList>
    </citation>
    <scope>IDENTIFICATION</scope>
</reference>